<dbReference type="InterPro" id="IPR036390">
    <property type="entry name" value="WH_DNA-bd_sf"/>
</dbReference>
<evidence type="ECO:0000256" key="2">
    <source>
        <dbReference type="ARBA" id="ARBA00023125"/>
    </source>
</evidence>
<name>A0A0A1MMW1_9BACI</name>
<proteinExistence type="predicted"/>
<dbReference type="PROSITE" id="PS51000">
    <property type="entry name" value="HTH_DEOR_2"/>
    <property type="match status" value="1"/>
</dbReference>
<feature type="domain" description="HTH deoR-type" evidence="4">
    <location>
        <begin position="3"/>
        <end position="58"/>
    </location>
</feature>
<dbReference type="Pfam" id="PF00455">
    <property type="entry name" value="DeoRC"/>
    <property type="match status" value="1"/>
</dbReference>
<accession>A0A0A1MMW1</accession>
<dbReference type="PROSITE" id="PS00894">
    <property type="entry name" value="HTH_DEOR_1"/>
    <property type="match status" value="1"/>
</dbReference>
<keyword evidence="3" id="KW-0804">Transcription</keyword>
<dbReference type="Pfam" id="PF08220">
    <property type="entry name" value="HTH_DeoR"/>
    <property type="match status" value="1"/>
</dbReference>
<keyword evidence="6" id="KW-1185">Reference proteome</keyword>
<dbReference type="Proteomes" id="UP000040453">
    <property type="component" value="Unassembled WGS sequence"/>
</dbReference>
<dbReference type="InterPro" id="IPR050313">
    <property type="entry name" value="Carb_Metab_HTH_regulators"/>
</dbReference>
<dbReference type="PRINTS" id="PR00037">
    <property type="entry name" value="HTHLACR"/>
</dbReference>
<organism evidence="5 6">
    <name type="scientific">Oceanobacillus oncorhynchi</name>
    <dbReference type="NCBI Taxonomy" id="545501"/>
    <lineage>
        <taxon>Bacteria</taxon>
        <taxon>Bacillati</taxon>
        <taxon>Bacillota</taxon>
        <taxon>Bacilli</taxon>
        <taxon>Bacillales</taxon>
        <taxon>Bacillaceae</taxon>
        <taxon>Oceanobacillus</taxon>
    </lineage>
</organism>
<dbReference type="SUPFAM" id="SSF46785">
    <property type="entry name" value="Winged helix' DNA-binding domain"/>
    <property type="match status" value="1"/>
</dbReference>
<dbReference type="SMART" id="SM00420">
    <property type="entry name" value="HTH_DEOR"/>
    <property type="match status" value="1"/>
</dbReference>
<dbReference type="OrthoDB" id="9797223at2"/>
<gene>
    <name evidence="5" type="primary">glpR_1</name>
    <name evidence="5" type="ORF">BN997_00234</name>
</gene>
<reference evidence="5 6" key="1">
    <citation type="submission" date="2014-11" db="EMBL/GenBank/DDBJ databases">
        <authorList>
            <person name="Urmite Genomes Urmite Genomes"/>
        </authorList>
    </citation>
    <scope>NUCLEOTIDE SEQUENCE [LARGE SCALE GENOMIC DNA]</scope>
    <source>
        <strain evidence="5 6">Oc5</strain>
    </source>
</reference>
<evidence type="ECO:0000256" key="1">
    <source>
        <dbReference type="ARBA" id="ARBA00023015"/>
    </source>
</evidence>
<dbReference type="InterPro" id="IPR036388">
    <property type="entry name" value="WH-like_DNA-bd_sf"/>
</dbReference>
<evidence type="ECO:0000256" key="3">
    <source>
        <dbReference type="ARBA" id="ARBA00023163"/>
    </source>
</evidence>
<dbReference type="GO" id="GO:0003700">
    <property type="term" value="F:DNA-binding transcription factor activity"/>
    <property type="evidence" value="ECO:0007669"/>
    <property type="project" value="InterPro"/>
</dbReference>
<dbReference type="InterPro" id="IPR037171">
    <property type="entry name" value="NagB/RpiA_transferase-like"/>
</dbReference>
<dbReference type="InterPro" id="IPR014036">
    <property type="entry name" value="DeoR-like_C"/>
</dbReference>
<evidence type="ECO:0000259" key="4">
    <source>
        <dbReference type="PROSITE" id="PS51000"/>
    </source>
</evidence>
<evidence type="ECO:0000313" key="6">
    <source>
        <dbReference type="Proteomes" id="UP000040453"/>
    </source>
</evidence>
<keyword evidence="2" id="KW-0238">DNA-binding</keyword>
<evidence type="ECO:0000313" key="5">
    <source>
        <dbReference type="EMBL" id="CEI80431.1"/>
    </source>
</evidence>
<keyword evidence="1" id="KW-0805">Transcription regulation</keyword>
<dbReference type="PANTHER" id="PTHR30363">
    <property type="entry name" value="HTH-TYPE TRANSCRIPTIONAL REGULATOR SRLR-RELATED"/>
    <property type="match status" value="1"/>
</dbReference>
<dbReference type="GO" id="GO:0003677">
    <property type="term" value="F:DNA binding"/>
    <property type="evidence" value="ECO:0007669"/>
    <property type="project" value="UniProtKB-KW"/>
</dbReference>
<dbReference type="InterPro" id="IPR001034">
    <property type="entry name" value="DeoR_HTH"/>
</dbReference>
<dbReference type="Gene3D" id="3.40.50.1360">
    <property type="match status" value="1"/>
</dbReference>
<dbReference type="SUPFAM" id="SSF100950">
    <property type="entry name" value="NagB/RpiA/CoA transferase-like"/>
    <property type="match status" value="1"/>
</dbReference>
<dbReference type="EMBL" id="CDGG01000001">
    <property type="protein sequence ID" value="CEI80431.1"/>
    <property type="molecule type" value="Genomic_DNA"/>
</dbReference>
<dbReference type="Gene3D" id="1.10.10.10">
    <property type="entry name" value="Winged helix-like DNA-binding domain superfamily/Winged helix DNA-binding domain"/>
    <property type="match status" value="1"/>
</dbReference>
<protein>
    <submittedName>
        <fullName evidence="5">Glycerol-3-phosphate regulon repressor</fullName>
    </submittedName>
</protein>
<dbReference type="STRING" id="545501.BN997_00234"/>
<dbReference type="SMART" id="SM01134">
    <property type="entry name" value="DeoRC"/>
    <property type="match status" value="1"/>
</dbReference>
<dbReference type="PANTHER" id="PTHR30363:SF44">
    <property type="entry name" value="AGA OPERON TRANSCRIPTIONAL REPRESSOR-RELATED"/>
    <property type="match status" value="1"/>
</dbReference>
<dbReference type="AlphaFoldDB" id="A0A0A1MMW1"/>
<dbReference type="RefSeq" id="WP_042528902.1">
    <property type="nucleotide sequence ID" value="NZ_CAXOIH010000004.1"/>
</dbReference>
<sequence>MLPVERQKKIIDLLTVKKVLKMPELREEMGISIDTLRRDISALAEQGKIKKIYGGVKLAEPKFGEVSMEERMISHLEEKTAIAKTCDEHIEDGDCIYLDSGSTTYQIARYIKEKRNLTVITNSVPVILELMNSNVELIVIGGKVRKNERSVVTYDYLFNFHQLNIQKAFICASGITMEKGISDYNVEEALARKKIIDISHEVYVASDSSKFGRNVTVNIAGLDEVDYVVTDQKVREEVIRGFDEVKTELIISKE</sequence>
<dbReference type="InterPro" id="IPR018356">
    <property type="entry name" value="Tscrpt_reg_HTH_DeoR_CS"/>
</dbReference>